<feature type="domain" description="PiggyBac transposable element-derived protein 4 C-terminal zinc-finger" evidence="2">
    <location>
        <begin position="528"/>
        <end position="568"/>
    </location>
</feature>
<dbReference type="PANTHER" id="PTHR46599">
    <property type="entry name" value="PIGGYBAC TRANSPOSABLE ELEMENT-DERIVED PROTEIN 4"/>
    <property type="match status" value="1"/>
</dbReference>
<dbReference type="InterPro" id="IPR029526">
    <property type="entry name" value="PGBD"/>
</dbReference>
<dbReference type="Pfam" id="PF13843">
    <property type="entry name" value="DDE_Tnp_1_7"/>
    <property type="match status" value="1"/>
</dbReference>
<feature type="compositionally biased region" description="Low complexity" evidence="1">
    <location>
        <begin position="65"/>
        <end position="77"/>
    </location>
</feature>
<evidence type="ECO:0000259" key="3">
    <source>
        <dbReference type="Pfam" id="PF13843"/>
    </source>
</evidence>
<dbReference type="EMBL" id="GDHC01020299">
    <property type="protein sequence ID" value="JAP98329.1"/>
    <property type="molecule type" value="Transcribed_RNA"/>
</dbReference>
<dbReference type="AlphaFoldDB" id="A0A146KU03"/>
<evidence type="ECO:0000259" key="2">
    <source>
        <dbReference type="Pfam" id="PF13842"/>
    </source>
</evidence>
<organism evidence="4">
    <name type="scientific">Lygus hesperus</name>
    <name type="common">Western plant bug</name>
    <dbReference type="NCBI Taxonomy" id="30085"/>
    <lineage>
        <taxon>Eukaryota</taxon>
        <taxon>Metazoa</taxon>
        <taxon>Ecdysozoa</taxon>
        <taxon>Arthropoda</taxon>
        <taxon>Hexapoda</taxon>
        <taxon>Insecta</taxon>
        <taxon>Pterygota</taxon>
        <taxon>Neoptera</taxon>
        <taxon>Paraneoptera</taxon>
        <taxon>Hemiptera</taxon>
        <taxon>Heteroptera</taxon>
        <taxon>Panheteroptera</taxon>
        <taxon>Cimicomorpha</taxon>
        <taxon>Miridae</taxon>
        <taxon>Mirini</taxon>
        <taxon>Lygus</taxon>
    </lineage>
</organism>
<dbReference type="InterPro" id="IPR032718">
    <property type="entry name" value="PGBD4_Znf_C"/>
</dbReference>
<sequence length="579" mass="66713">LELPPLHLRSTAERQLSHALFLPCFINSNRDVTDVNRTMEEHGEEVVVNYEGIHFLAALDADSNQSDDAASWNSSVSESEEEEEINSPPPQKKFCAPIKWEEEEANSINPMPFIGDSGLKFTIENSEPIDFFNFFFKSDFLLEMLDATNRYGKELQSLEDGSFGVWKPMAMPELQTFLGLVYHTGTIRMNNLSDYWSLQKLFDFKIFRTSMPFSRFVRILTALRFNISAVLCDDHEHKADSVEPLMTYFNNVMEAICYPGRELVVDNCLVVTNNTIVPKENFNTAFWKPEMFLHSLSEPNGLVHKVVISDSLSSSTIVKTLMEGKMGRGHSLFLDSCYSSVPIVSELIMNRTYCTGILDRKHVPEECKKRAERGSTILRFSEPGVCLLQWSGREQVFAISSEFKSYAENHVEAGDTKRRPTMIREYRKTVREIERKEFSASYKPLESKNLSWYRSLGLHILQLMMKNSYLLFNNNVRKMNFHDFRVAVIESLLLKTQKAELIPPNLPLVADDSLHVPKKFPKREGQRSLRKRCKVCLREGKRTDSYYHCPQCPNHPALCLDRCFAEFHSTLKLKVEKDQ</sequence>
<proteinExistence type="predicted"/>
<dbReference type="Pfam" id="PF13842">
    <property type="entry name" value="zf-Tnp_2"/>
    <property type="match status" value="1"/>
</dbReference>
<feature type="domain" description="PiggyBac transposable element-derived protein" evidence="3">
    <location>
        <begin position="128"/>
        <end position="469"/>
    </location>
</feature>
<accession>A0A146KU03</accession>
<reference evidence="4" key="1">
    <citation type="journal article" date="2016" name="Gigascience">
        <title>De novo construction of an expanded transcriptome assembly for the western tarnished plant bug, Lygus hesperus.</title>
        <authorList>
            <person name="Tassone E.E."/>
            <person name="Geib S.M."/>
            <person name="Hall B."/>
            <person name="Fabrick J.A."/>
            <person name="Brent C.S."/>
            <person name="Hull J.J."/>
        </authorList>
    </citation>
    <scope>NUCLEOTIDE SEQUENCE</scope>
</reference>
<feature type="region of interest" description="Disordered" evidence="1">
    <location>
        <begin position="65"/>
        <end position="93"/>
    </location>
</feature>
<feature type="non-terminal residue" evidence="4">
    <location>
        <position position="1"/>
    </location>
</feature>
<protein>
    <submittedName>
        <fullName evidence="4">PiggyBac transposable element-derived protein 4</fullName>
    </submittedName>
</protein>
<dbReference type="PANTHER" id="PTHR46599:SF3">
    <property type="entry name" value="PIGGYBAC TRANSPOSABLE ELEMENT-DERIVED PROTEIN 4"/>
    <property type="match status" value="1"/>
</dbReference>
<evidence type="ECO:0000313" key="4">
    <source>
        <dbReference type="EMBL" id="JAP98329.1"/>
    </source>
</evidence>
<evidence type="ECO:0000256" key="1">
    <source>
        <dbReference type="SAM" id="MobiDB-lite"/>
    </source>
</evidence>
<gene>
    <name evidence="4" type="primary">PGBD4_32</name>
    <name evidence="4" type="ORF">g.75602</name>
</gene>
<name>A0A146KU03_LYGHE</name>